<sequence length="272" mass="29491">MAEDFGMGRQIPNSVIGATASVIGQHYYRHSKLDTLFMESGAPGEPPAGNCESKCASWLRRCNEDQGVDALDVLGEVIQDFMELEPYNGDVEKGQQRIRDALAKNSLSYQTNGRIALAGSAPVAVGLSDLLKRGDFASVEREFERAYQQLVGDPHAAITAACAIIEALCKTFIETFALELPSKMTVVALWRTVQVHLGLNPDATLAEDQRKMLQGLASVVDGVGAYRTHIGSAHGRGIAPPKISVSEARLAVTAAHTLVTFIMEIWHDTERQ</sequence>
<keyword evidence="3" id="KW-1185">Reference proteome</keyword>
<name>A0ABT1RBV1_9HYPH</name>
<feature type="domain" description="Abortive infection protein-like C-terminal" evidence="1">
    <location>
        <begin position="188"/>
        <end position="263"/>
    </location>
</feature>
<accession>A0ABT1RBV1</accession>
<proteinExistence type="predicted"/>
<organism evidence="2 3">
    <name type="scientific">Shinella lacus</name>
    <dbReference type="NCBI Taxonomy" id="2654216"/>
    <lineage>
        <taxon>Bacteria</taxon>
        <taxon>Pseudomonadati</taxon>
        <taxon>Pseudomonadota</taxon>
        <taxon>Alphaproteobacteria</taxon>
        <taxon>Hyphomicrobiales</taxon>
        <taxon>Rhizobiaceae</taxon>
        <taxon>Shinella</taxon>
    </lineage>
</organism>
<dbReference type="InterPro" id="IPR026001">
    <property type="entry name" value="Abi-like_C"/>
</dbReference>
<evidence type="ECO:0000259" key="1">
    <source>
        <dbReference type="Pfam" id="PF14355"/>
    </source>
</evidence>
<evidence type="ECO:0000313" key="3">
    <source>
        <dbReference type="Proteomes" id="UP000996601"/>
    </source>
</evidence>
<reference evidence="2" key="1">
    <citation type="submission" date="2021-07" db="EMBL/GenBank/DDBJ databases">
        <title>Shinella sp. nov., a novel member of the genus Shinella from water.</title>
        <authorList>
            <person name="Deng Y."/>
        </authorList>
    </citation>
    <scope>NUCLEOTIDE SEQUENCE</scope>
    <source>
        <strain evidence="2">CPCC 100929</strain>
    </source>
</reference>
<dbReference type="Pfam" id="PF14355">
    <property type="entry name" value="Abi_C"/>
    <property type="match status" value="1"/>
</dbReference>
<dbReference type="EMBL" id="WHSB02000008">
    <property type="protein sequence ID" value="MCQ4632661.1"/>
    <property type="molecule type" value="Genomic_DNA"/>
</dbReference>
<evidence type="ECO:0000313" key="2">
    <source>
        <dbReference type="EMBL" id="MCQ4632661.1"/>
    </source>
</evidence>
<gene>
    <name evidence="2" type="ORF">GB927_021650</name>
</gene>
<protein>
    <submittedName>
        <fullName evidence="2">Abortive infection family protein</fullName>
    </submittedName>
</protein>
<dbReference type="Proteomes" id="UP000996601">
    <property type="component" value="Unassembled WGS sequence"/>
</dbReference>
<comment type="caution">
    <text evidence="2">The sequence shown here is derived from an EMBL/GenBank/DDBJ whole genome shotgun (WGS) entry which is preliminary data.</text>
</comment>